<dbReference type="PANTHER" id="PTHR10572">
    <property type="entry name" value="3-HYDROXY-3-METHYLGLUTARYL-COENZYME A REDUCTASE"/>
    <property type="match status" value="1"/>
</dbReference>
<accession>D0LV67</accession>
<dbReference type="GO" id="GO:0004420">
    <property type="term" value="F:hydroxymethylglutaryl-CoA reductase (NADPH) activity"/>
    <property type="evidence" value="ECO:0007669"/>
    <property type="project" value="InterPro"/>
</dbReference>
<evidence type="ECO:0000256" key="1">
    <source>
        <dbReference type="ARBA" id="ARBA00007661"/>
    </source>
</evidence>
<dbReference type="GO" id="GO:0140643">
    <property type="term" value="F:hydroxymethylglutaryl-CoA reductase (NADH) activity"/>
    <property type="evidence" value="ECO:0007669"/>
    <property type="project" value="UniProtKB-EC"/>
</dbReference>
<gene>
    <name evidence="4" type="ordered locus">Hoch_3406</name>
</gene>
<dbReference type="KEGG" id="hoh:Hoch_3406"/>
<dbReference type="PROSITE" id="PS00066">
    <property type="entry name" value="HMG_COA_REDUCTASE_1"/>
    <property type="match status" value="1"/>
</dbReference>
<keyword evidence="2 3" id="KW-0560">Oxidoreductase</keyword>
<dbReference type="PROSITE" id="PS50065">
    <property type="entry name" value="HMG_COA_REDUCTASE_4"/>
    <property type="match status" value="1"/>
</dbReference>
<dbReference type="HOGENOM" id="CLU_033422_0_0_7"/>
<evidence type="ECO:0000256" key="3">
    <source>
        <dbReference type="RuleBase" id="RU361219"/>
    </source>
</evidence>
<dbReference type="NCBIfam" id="TIGR00532">
    <property type="entry name" value="HMG_CoA_R_NAD"/>
    <property type="match status" value="1"/>
</dbReference>
<evidence type="ECO:0000313" key="5">
    <source>
        <dbReference type="Proteomes" id="UP000001880"/>
    </source>
</evidence>
<comment type="catalytic activity">
    <reaction evidence="3">
        <text>(R)-mevalonate + 2 NAD(+) + CoA = (3S)-3-hydroxy-3-methylglutaryl-CoA + 2 NADH + 2 H(+)</text>
        <dbReference type="Rhea" id="RHEA:14833"/>
        <dbReference type="ChEBI" id="CHEBI:15378"/>
        <dbReference type="ChEBI" id="CHEBI:36464"/>
        <dbReference type="ChEBI" id="CHEBI:43074"/>
        <dbReference type="ChEBI" id="CHEBI:57287"/>
        <dbReference type="ChEBI" id="CHEBI:57540"/>
        <dbReference type="ChEBI" id="CHEBI:57945"/>
        <dbReference type="EC" id="1.1.1.88"/>
    </reaction>
</comment>
<proteinExistence type="inferred from homology"/>
<evidence type="ECO:0000256" key="2">
    <source>
        <dbReference type="ARBA" id="ARBA00023002"/>
    </source>
</evidence>
<dbReference type="EMBL" id="CP001804">
    <property type="protein sequence ID" value="ACY15908.1"/>
    <property type="molecule type" value="Genomic_DNA"/>
</dbReference>
<dbReference type="SUPFAM" id="SSF55035">
    <property type="entry name" value="NAD-binding domain of HMG-CoA reductase"/>
    <property type="match status" value="1"/>
</dbReference>
<dbReference type="UniPathway" id="UPA00257">
    <property type="reaction ID" value="UER00367"/>
</dbReference>
<protein>
    <recommendedName>
        <fullName evidence="3">3-hydroxy-3-methylglutaryl coenzyme A reductase</fullName>
        <shortName evidence="3">HMG-CoA reductase</shortName>
        <ecNumber evidence="3">1.1.1.88</ecNumber>
    </recommendedName>
</protein>
<dbReference type="InterPro" id="IPR009023">
    <property type="entry name" value="HMG_CoA_Rdtase_NAD(P)-bd_sf"/>
</dbReference>
<keyword evidence="3" id="KW-0520">NAD</keyword>
<keyword evidence="5" id="KW-1185">Reference proteome</keyword>
<comment type="pathway">
    <text evidence="3">Metabolic intermediate metabolism; (R)-mevalonate degradation; (S)-3-hydroxy-3-methylglutaryl-CoA from (R)-mevalonate: step 1/1.</text>
</comment>
<dbReference type="SUPFAM" id="SSF56542">
    <property type="entry name" value="Substrate-binding domain of HMG-CoA reductase"/>
    <property type="match status" value="1"/>
</dbReference>
<dbReference type="PANTHER" id="PTHR10572:SF24">
    <property type="entry name" value="3-HYDROXY-3-METHYLGLUTARYL-COENZYME A REDUCTASE"/>
    <property type="match status" value="1"/>
</dbReference>
<dbReference type="Proteomes" id="UP000001880">
    <property type="component" value="Chromosome"/>
</dbReference>
<dbReference type="InterPro" id="IPR009029">
    <property type="entry name" value="HMG_CoA_Rdtase_sub-bd_dom_sf"/>
</dbReference>
<dbReference type="CDD" id="cd00644">
    <property type="entry name" value="HMG-CoA_reductase_classII"/>
    <property type="match status" value="1"/>
</dbReference>
<dbReference type="eggNOG" id="COG1257">
    <property type="taxonomic scope" value="Bacteria"/>
</dbReference>
<comment type="similarity">
    <text evidence="1 3">Belongs to the HMG-CoA reductase family.</text>
</comment>
<name>D0LV67_HALO1</name>
<reference evidence="4 5" key="1">
    <citation type="journal article" date="2010" name="Stand. Genomic Sci.">
        <title>Complete genome sequence of Haliangium ochraceum type strain (SMP-2).</title>
        <authorList>
            <consortium name="US DOE Joint Genome Institute (JGI-PGF)"/>
            <person name="Ivanova N."/>
            <person name="Daum C."/>
            <person name="Lang E."/>
            <person name="Abt B."/>
            <person name="Kopitz M."/>
            <person name="Saunders E."/>
            <person name="Lapidus A."/>
            <person name="Lucas S."/>
            <person name="Glavina Del Rio T."/>
            <person name="Nolan M."/>
            <person name="Tice H."/>
            <person name="Copeland A."/>
            <person name="Cheng J.F."/>
            <person name="Chen F."/>
            <person name="Bruce D."/>
            <person name="Goodwin L."/>
            <person name="Pitluck S."/>
            <person name="Mavromatis K."/>
            <person name="Pati A."/>
            <person name="Mikhailova N."/>
            <person name="Chen A."/>
            <person name="Palaniappan K."/>
            <person name="Land M."/>
            <person name="Hauser L."/>
            <person name="Chang Y.J."/>
            <person name="Jeffries C.D."/>
            <person name="Detter J.C."/>
            <person name="Brettin T."/>
            <person name="Rohde M."/>
            <person name="Goker M."/>
            <person name="Bristow J."/>
            <person name="Markowitz V."/>
            <person name="Eisen J.A."/>
            <person name="Hugenholtz P."/>
            <person name="Kyrpides N.C."/>
            <person name="Klenk H.P."/>
        </authorList>
    </citation>
    <scope>NUCLEOTIDE SEQUENCE [LARGE SCALE GENOMIC DNA]</scope>
    <source>
        <strain evidence="5">DSM 14365 / CIP 107738 / JCM 11303 / AJ 13395 / SMP-2</strain>
    </source>
</reference>
<organism evidence="4 5">
    <name type="scientific">Haliangium ochraceum (strain DSM 14365 / JCM 11303 / SMP-2)</name>
    <dbReference type="NCBI Taxonomy" id="502025"/>
    <lineage>
        <taxon>Bacteria</taxon>
        <taxon>Pseudomonadati</taxon>
        <taxon>Myxococcota</taxon>
        <taxon>Polyangia</taxon>
        <taxon>Haliangiales</taxon>
        <taxon>Kofleriaceae</taxon>
        <taxon>Haliangium</taxon>
    </lineage>
</organism>
<dbReference type="InterPro" id="IPR023076">
    <property type="entry name" value="HMG_CoA_Rdtase_CS"/>
</dbReference>
<dbReference type="STRING" id="502025.Hoch_3406"/>
<dbReference type="AlphaFoldDB" id="D0LV67"/>
<dbReference type="GO" id="GO:0015936">
    <property type="term" value="P:coenzyme A metabolic process"/>
    <property type="evidence" value="ECO:0007669"/>
    <property type="project" value="InterPro"/>
</dbReference>
<evidence type="ECO:0000313" key="4">
    <source>
        <dbReference type="EMBL" id="ACY15908.1"/>
    </source>
</evidence>
<dbReference type="InterPro" id="IPR004553">
    <property type="entry name" value="HMG_CoA_Rdtase_bac-typ"/>
</dbReference>
<dbReference type="PROSITE" id="PS01192">
    <property type="entry name" value="HMG_COA_REDUCTASE_3"/>
    <property type="match status" value="1"/>
</dbReference>
<dbReference type="Pfam" id="PF00368">
    <property type="entry name" value="HMG-CoA_red"/>
    <property type="match status" value="1"/>
</dbReference>
<dbReference type="InterPro" id="IPR023074">
    <property type="entry name" value="HMG_CoA_Rdtase_cat_sf"/>
</dbReference>
<dbReference type="InterPro" id="IPR002202">
    <property type="entry name" value="HMG_CoA_Rdtase"/>
</dbReference>
<sequence>MLAPMFVRSSRIPGFYRLSLDARRQRIAELSGIEERKLAVLDRGGLSVEVADGMIENVIGTYALPMAVALNFSVNSVDYLVPMVVEEPSVVAAASNAAKMVRAGGGFHVRSSAPVMIGQVQIVSVPDPDAACAEITAAREDLLQRAKSLVPRLVERGGGPVDVQARVLSRPDEPDGGMIVVHLHVDCRDAMGANTVNTLVEGMADRLAFLARGKAGLRILSNLADERVVTVIAQVPDRALDPNAGAQVRRAIISASRFAELDPYRATTHNKGIMNGVDAVLLATGNDWRGVEAGAHAYACRSGSYRPLAVWREEGGTLTGTLSMPLAVGTVGGSLQVHDGAKMGQRLLGVRSANELAGIVAAVGLASNLAALRALATDGIQRGHMSLHARVVARAAGATGDLVERVAREISALGDVSADRAKQIVERLRRSSSLDPQNKKEPR</sequence>
<dbReference type="Gene3D" id="1.10.8.660">
    <property type="match status" value="1"/>
</dbReference>
<dbReference type="Gene3D" id="3.90.770.10">
    <property type="entry name" value="3-hydroxy-3-methylglutaryl-coenzyme A Reductase, Chain A, domain 2"/>
    <property type="match status" value="2"/>
</dbReference>
<dbReference type="EC" id="1.1.1.88" evidence="3"/>